<dbReference type="KEGG" id="mur:EQY75_05640"/>
<dbReference type="RefSeq" id="WP_129603629.1">
    <property type="nucleotide sequence ID" value="NZ_CP035544.1"/>
</dbReference>
<evidence type="ECO:0000313" key="1">
    <source>
        <dbReference type="EMBL" id="QBA64063.1"/>
    </source>
</evidence>
<gene>
    <name evidence="1" type="ORF">EQY75_05640</name>
</gene>
<dbReference type="Proteomes" id="UP000290889">
    <property type="component" value="Chromosome"/>
</dbReference>
<evidence type="ECO:0000313" key="2">
    <source>
        <dbReference type="Proteomes" id="UP000290889"/>
    </source>
</evidence>
<proteinExistence type="predicted"/>
<keyword evidence="2" id="KW-1185">Reference proteome</keyword>
<dbReference type="EMBL" id="CP035544">
    <property type="protein sequence ID" value="QBA64063.1"/>
    <property type="molecule type" value="Genomic_DNA"/>
</dbReference>
<reference evidence="1 2" key="1">
    <citation type="submission" date="2019-01" db="EMBL/GenBank/DDBJ databases">
        <title>Muriicola soli sp. nov., isolated from soil.</title>
        <authorList>
            <person name="Kang H.J."/>
            <person name="Kim S.B."/>
        </authorList>
    </citation>
    <scope>NUCLEOTIDE SEQUENCE [LARGE SCALE GENOMIC DNA]</scope>
    <source>
        <strain evidence="1 2">MMS17-SY002</strain>
    </source>
</reference>
<name>A0A411E939_9FLAO</name>
<organism evidence="1 2">
    <name type="scientific">Muriicola soli</name>
    <dbReference type="NCBI Taxonomy" id="2507538"/>
    <lineage>
        <taxon>Bacteria</taxon>
        <taxon>Pseudomonadati</taxon>
        <taxon>Bacteroidota</taxon>
        <taxon>Flavobacteriia</taxon>
        <taxon>Flavobacteriales</taxon>
        <taxon>Flavobacteriaceae</taxon>
        <taxon>Muriicola</taxon>
    </lineage>
</organism>
<accession>A0A411E939</accession>
<dbReference type="AlphaFoldDB" id="A0A411E939"/>
<sequence length="68" mass="7955">MSPNKKRITLIDDAINAEERKIPGDFLNFKTDGSLASKPFIFPILELSPKKLVLYDEYHKTRDVYRKE</sequence>
<protein>
    <submittedName>
        <fullName evidence="1">Uncharacterized protein</fullName>
    </submittedName>
</protein>